<evidence type="ECO:0000259" key="2">
    <source>
        <dbReference type="Pfam" id="PF24016"/>
    </source>
</evidence>
<organism evidence="3 4">
    <name type="scientific">Dendrothele bispora (strain CBS 962.96)</name>
    <dbReference type="NCBI Taxonomy" id="1314807"/>
    <lineage>
        <taxon>Eukaryota</taxon>
        <taxon>Fungi</taxon>
        <taxon>Dikarya</taxon>
        <taxon>Basidiomycota</taxon>
        <taxon>Agaricomycotina</taxon>
        <taxon>Agaricomycetes</taxon>
        <taxon>Agaricomycetidae</taxon>
        <taxon>Agaricales</taxon>
        <taxon>Agaricales incertae sedis</taxon>
        <taxon>Dendrothele</taxon>
    </lineage>
</organism>
<dbReference type="OrthoDB" id="5289249at2759"/>
<feature type="compositionally biased region" description="Polar residues" evidence="1">
    <location>
        <begin position="306"/>
        <end position="319"/>
    </location>
</feature>
<gene>
    <name evidence="3" type="ORF">K435DRAFT_833840</name>
</gene>
<keyword evidence="4" id="KW-1185">Reference proteome</keyword>
<feature type="region of interest" description="Disordered" evidence="1">
    <location>
        <begin position="306"/>
        <end position="340"/>
    </location>
</feature>
<feature type="domain" description="DUF7330" evidence="2">
    <location>
        <begin position="26"/>
        <end position="185"/>
    </location>
</feature>
<name>A0A4S8MXG0_DENBC</name>
<proteinExistence type="predicted"/>
<dbReference type="Pfam" id="PF24016">
    <property type="entry name" value="DUF7330"/>
    <property type="match status" value="1"/>
</dbReference>
<evidence type="ECO:0000313" key="3">
    <source>
        <dbReference type="EMBL" id="THV07174.1"/>
    </source>
</evidence>
<dbReference type="InterPro" id="IPR055754">
    <property type="entry name" value="DUF7330"/>
</dbReference>
<protein>
    <recommendedName>
        <fullName evidence="2">DUF7330 domain-containing protein</fullName>
    </recommendedName>
</protein>
<sequence>MNVDDNCSPPLHQAPPDQFSLKRPTNSVDISSKHSIKDTFVIDPTIKIPNDLRSDLIMDLERSQGHAQNIMLDADGEVDIEIHISQSKSKAPKVTDDIDSLPSQYALWFHVTSDLDNSIKVHTSSSNPAGPYKLFASSYKGNFFIFVPRSRAAVVTVFCHNWRGCPVIVSKELSKDFNMITEGIDRIKLGRGFLPEGNKYIIGSWDDEKKDNICIAQARRVYLQYVDEPFEKPVFGFWKKFAEGLGIVRYTESDLEVKDFAPFHISFLSIFWHTDIINFRKFSMAPFKMSKILPMVRIGEVHRAQTKLNSSDSASQSQTGDDDGSESINGGPSPEDMSKG</sequence>
<dbReference type="Proteomes" id="UP000297245">
    <property type="component" value="Unassembled WGS sequence"/>
</dbReference>
<evidence type="ECO:0000256" key="1">
    <source>
        <dbReference type="SAM" id="MobiDB-lite"/>
    </source>
</evidence>
<feature type="region of interest" description="Disordered" evidence="1">
    <location>
        <begin position="1"/>
        <end position="26"/>
    </location>
</feature>
<reference evidence="3 4" key="1">
    <citation type="journal article" date="2019" name="Nat. Ecol. Evol.">
        <title>Megaphylogeny resolves global patterns of mushroom evolution.</title>
        <authorList>
            <person name="Varga T."/>
            <person name="Krizsan K."/>
            <person name="Foldi C."/>
            <person name="Dima B."/>
            <person name="Sanchez-Garcia M."/>
            <person name="Sanchez-Ramirez S."/>
            <person name="Szollosi G.J."/>
            <person name="Szarkandi J.G."/>
            <person name="Papp V."/>
            <person name="Albert L."/>
            <person name="Andreopoulos W."/>
            <person name="Angelini C."/>
            <person name="Antonin V."/>
            <person name="Barry K.W."/>
            <person name="Bougher N.L."/>
            <person name="Buchanan P."/>
            <person name="Buyck B."/>
            <person name="Bense V."/>
            <person name="Catcheside P."/>
            <person name="Chovatia M."/>
            <person name="Cooper J."/>
            <person name="Damon W."/>
            <person name="Desjardin D."/>
            <person name="Finy P."/>
            <person name="Geml J."/>
            <person name="Haridas S."/>
            <person name="Hughes K."/>
            <person name="Justo A."/>
            <person name="Karasinski D."/>
            <person name="Kautmanova I."/>
            <person name="Kiss B."/>
            <person name="Kocsube S."/>
            <person name="Kotiranta H."/>
            <person name="LaButti K.M."/>
            <person name="Lechner B.E."/>
            <person name="Liimatainen K."/>
            <person name="Lipzen A."/>
            <person name="Lukacs Z."/>
            <person name="Mihaltcheva S."/>
            <person name="Morgado L.N."/>
            <person name="Niskanen T."/>
            <person name="Noordeloos M.E."/>
            <person name="Ohm R.A."/>
            <person name="Ortiz-Santana B."/>
            <person name="Ovrebo C."/>
            <person name="Racz N."/>
            <person name="Riley R."/>
            <person name="Savchenko A."/>
            <person name="Shiryaev A."/>
            <person name="Soop K."/>
            <person name="Spirin V."/>
            <person name="Szebenyi C."/>
            <person name="Tomsovsky M."/>
            <person name="Tulloss R.E."/>
            <person name="Uehling J."/>
            <person name="Grigoriev I.V."/>
            <person name="Vagvolgyi C."/>
            <person name="Papp T."/>
            <person name="Martin F.M."/>
            <person name="Miettinen O."/>
            <person name="Hibbett D.S."/>
            <person name="Nagy L.G."/>
        </authorList>
    </citation>
    <scope>NUCLEOTIDE SEQUENCE [LARGE SCALE GENOMIC DNA]</scope>
    <source>
        <strain evidence="3 4">CBS 962.96</strain>
    </source>
</reference>
<dbReference type="EMBL" id="ML179039">
    <property type="protein sequence ID" value="THV07174.1"/>
    <property type="molecule type" value="Genomic_DNA"/>
</dbReference>
<accession>A0A4S8MXG0</accession>
<dbReference type="AlphaFoldDB" id="A0A4S8MXG0"/>
<evidence type="ECO:0000313" key="4">
    <source>
        <dbReference type="Proteomes" id="UP000297245"/>
    </source>
</evidence>